<reference evidence="2" key="1">
    <citation type="journal article" date="2012" name="Nat. Biotechnol.">
        <title>Reference genome sequence of the model plant Setaria.</title>
        <authorList>
            <person name="Bennetzen J.L."/>
            <person name="Schmutz J."/>
            <person name="Wang H."/>
            <person name="Percifield R."/>
            <person name="Hawkins J."/>
            <person name="Pontaroli A.C."/>
            <person name="Estep M."/>
            <person name="Feng L."/>
            <person name="Vaughn J.N."/>
            <person name="Grimwood J."/>
            <person name="Jenkins J."/>
            <person name="Barry K."/>
            <person name="Lindquist E."/>
            <person name="Hellsten U."/>
            <person name="Deshpande S."/>
            <person name="Wang X."/>
            <person name="Wu X."/>
            <person name="Mitros T."/>
            <person name="Triplett J."/>
            <person name="Yang X."/>
            <person name="Ye C.Y."/>
            <person name="Mauro-Herrera M."/>
            <person name="Wang L."/>
            <person name="Li P."/>
            <person name="Sharma M."/>
            <person name="Sharma R."/>
            <person name="Ronald P.C."/>
            <person name="Panaud O."/>
            <person name="Kellogg E.A."/>
            <person name="Brutnell T.P."/>
            <person name="Doust A.N."/>
            <person name="Tuskan G.A."/>
            <person name="Rokhsar D."/>
            <person name="Devos K.M."/>
        </authorList>
    </citation>
    <scope>NUCLEOTIDE SEQUENCE [LARGE SCALE GENOMIC DNA]</scope>
    <source>
        <strain evidence="2">Yugu1</strain>
    </source>
</reference>
<evidence type="ECO:0000256" key="1">
    <source>
        <dbReference type="SAM" id="MobiDB-lite"/>
    </source>
</evidence>
<dbReference type="AlphaFoldDB" id="A0A368Q047"/>
<sequence length="230" mass="24190">MVRAPAVDHLTGALRPGYVMPADHRVPCSVGVTARRLQQLPFTGARRVQAGVIPFTPRWNVRVVGGFILAHEDDIAAIKQEAGHVREHMRQRPLQLGVAAGEQVVQEEVVVLAWLQEEPAVAVVQDLQVLVAAEPCQAVHGPVHGAEWGGDVGAGAGAGVAEVPDAACGVEQAEERRAEVAAAEAEAAEERRGGAEAAPPLAHRRGDGEARLGREADEDLANGVVAEVIE</sequence>
<organism evidence="2">
    <name type="scientific">Setaria italica</name>
    <name type="common">Foxtail millet</name>
    <name type="synonym">Panicum italicum</name>
    <dbReference type="NCBI Taxonomy" id="4555"/>
    <lineage>
        <taxon>Eukaryota</taxon>
        <taxon>Viridiplantae</taxon>
        <taxon>Streptophyta</taxon>
        <taxon>Embryophyta</taxon>
        <taxon>Tracheophyta</taxon>
        <taxon>Spermatophyta</taxon>
        <taxon>Magnoliopsida</taxon>
        <taxon>Liliopsida</taxon>
        <taxon>Poales</taxon>
        <taxon>Poaceae</taxon>
        <taxon>PACMAD clade</taxon>
        <taxon>Panicoideae</taxon>
        <taxon>Panicodae</taxon>
        <taxon>Paniceae</taxon>
        <taxon>Cenchrinae</taxon>
        <taxon>Setaria</taxon>
    </lineage>
</organism>
<name>A0A368Q047_SETIT</name>
<accession>A0A368Q047</accession>
<evidence type="ECO:0000313" key="2">
    <source>
        <dbReference type="EMBL" id="RCV11164.1"/>
    </source>
</evidence>
<dbReference type="OrthoDB" id="10635573at2759"/>
<gene>
    <name evidence="2" type="ORF">SETIT_2G165100v2</name>
</gene>
<proteinExistence type="predicted"/>
<feature type="region of interest" description="Disordered" evidence="1">
    <location>
        <begin position="172"/>
        <end position="230"/>
    </location>
</feature>
<protein>
    <submittedName>
        <fullName evidence="2">Uncharacterized protein</fullName>
    </submittedName>
</protein>
<dbReference type="EMBL" id="CM003529">
    <property type="protein sequence ID" value="RCV11164.1"/>
    <property type="molecule type" value="Genomic_DNA"/>
</dbReference>
<reference evidence="2" key="2">
    <citation type="submission" date="2015-07" db="EMBL/GenBank/DDBJ databases">
        <authorList>
            <person name="Noorani M."/>
        </authorList>
    </citation>
    <scope>NUCLEOTIDE SEQUENCE</scope>
    <source>
        <strain evidence="2">Yugu1</strain>
    </source>
</reference>
<feature type="compositionally biased region" description="Basic and acidic residues" evidence="1">
    <location>
        <begin position="204"/>
        <end position="215"/>
    </location>
</feature>